<sequence length="469" mass="51597">MAINFGPGTSYAVSPLTTQGSEKANTNKPHGITLTSARNSQDIPGSNSSSASGSHSGEFKLNIEGNSSSDSGIGMTPRTVMRAVTKFNHEKTQAEIAKQKRESEFMNTSSSSASDETESTPEIEEPRLKFNSEQLEHAAAELTKKITELKKKAERIKTYEQYAKTFATLTDLATTVVLVGIAGTATGVTAIPLIIKCINLEKDLSNAVLTHENSNRVNRDLPPVKHGTDFFEALGRTIGKWGGLSENNAVYKGKYFAKCVNGALDAAATASTIYTPVLSGALKNINWYTSIGRVMVNWLISTVIAKGDAKKEEAKHMEDVLKVVVKHQEIIRDIKNAETEQNHAETVEKLDEANRVLGETQIVVEKKTITITELISELTEKEKDLAESQTQYKTSEQLLADAMDKIEDLEKFSANLAIQLANNREQLMQAQADNISLQKEVTSANKFIYSYNPSPETNLRQRPRRNSMH</sequence>
<keyword evidence="1" id="KW-0175">Coiled coil</keyword>
<feature type="region of interest" description="Disordered" evidence="2">
    <location>
        <begin position="96"/>
        <end position="123"/>
    </location>
</feature>
<dbReference type="RefSeq" id="WP_208718037.1">
    <property type="nucleotide sequence ID" value="NZ_CP024770.1"/>
</dbReference>
<feature type="compositionally biased region" description="Low complexity" evidence="2">
    <location>
        <begin position="45"/>
        <end position="56"/>
    </location>
</feature>
<feature type="compositionally biased region" description="Polar residues" evidence="2">
    <location>
        <begin position="11"/>
        <end position="44"/>
    </location>
</feature>
<organism evidence="3">
    <name type="scientific">Pantoea cypripedii</name>
    <name type="common">Pectobacterium cypripedii</name>
    <name type="synonym">Erwinia cypripedii</name>
    <dbReference type="NCBI Taxonomy" id="55209"/>
    <lineage>
        <taxon>Bacteria</taxon>
        <taxon>Pseudomonadati</taxon>
        <taxon>Pseudomonadota</taxon>
        <taxon>Gammaproteobacteria</taxon>
        <taxon>Enterobacterales</taxon>
        <taxon>Erwiniaceae</taxon>
        <taxon>Pantoea</taxon>
    </lineage>
</organism>
<evidence type="ECO:0000256" key="1">
    <source>
        <dbReference type="SAM" id="Coils"/>
    </source>
</evidence>
<proteinExistence type="predicted"/>
<keyword evidence="3" id="KW-0614">Plasmid</keyword>
<feature type="coiled-coil region" evidence="1">
    <location>
        <begin position="336"/>
        <end position="440"/>
    </location>
</feature>
<feature type="coiled-coil region" evidence="1">
    <location>
        <begin position="132"/>
        <end position="159"/>
    </location>
</feature>
<dbReference type="Proteomes" id="UP000502005">
    <property type="component" value="Plasmid pNE1B"/>
</dbReference>
<protein>
    <submittedName>
        <fullName evidence="3">Uncharacterized protein</fullName>
    </submittedName>
</protein>
<feature type="region of interest" description="Disordered" evidence="2">
    <location>
        <begin position="1"/>
        <end position="75"/>
    </location>
</feature>
<dbReference type="EMBL" id="CP024770">
    <property type="protein sequence ID" value="QGY32141.1"/>
    <property type="molecule type" value="Genomic_DNA"/>
</dbReference>
<accession>A0A6B9G3G2</accession>
<evidence type="ECO:0000256" key="2">
    <source>
        <dbReference type="SAM" id="MobiDB-lite"/>
    </source>
</evidence>
<name>A0A6B9G3G2_PANCY</name>
<gene>
    <name evidence="3" type="ORF">CUN67_24420</name>
</gene>
<dbReference type="AlphaFoldDB" id="A0A6B9G3G2"/>
<evidence type="ECO:0000313" key="3">
    <source>
        <dbReference type="EMBL" id="QGY32141.1"/>
    </source>
</evidence>
<geneLocation type="plasmid" evidence="3">
    <name>pNE1B</name>
</geneLocation>
<reference evidence="3" key="1">
    <citation type="submission" date="2017-11" db="EMBL/GenBank/DDBJ databases">
        <title>Genome sequence of Pantoea cypripedii NE1.</title>
        <authorList>
            <person name="Nascimento F.X."/>
        </authorList>
    </citation>
    <scope>NUCLEOTIDE SEQUENCE [LARGE SCALE GENOMIC DNA]</scope>
    <source>
        <strain evidence="3">NE1</strain>
        <plasmid evidence="3">pNE1B</plasmid>
    </source>
</reference>